<evidence type="ECO:0000256" key="6">
    <source>
        <dbReference type="PROSITE-ProRule" id="PRU00169"/>
    </source>
</evidence>
<dbReference type="SUPFAM" id="SSF52172">
    <property type="entry name" value="CheY-like"/>
    <property type="match status" value="1"/>
</dbReference>
<proteinExistence type="predicted"/>
<protein>
    <submittedName>
        <fullName evidence="8">Response regulator transcription factor</fullName>
    </submittedName>
</protein>
<dbReference type="Gene3D" id="3.40.50.2300">
    <property type="match status" value="1"/>
</dbReference>
<dbReference type="SMART" id="SM00448">
    <property type="entry name" value="REC"/>
    <property type="match status" value="1"/>
</dbReference>
<keyword evidence="4" id="KW-0238">DNA-binding</keyword>
<reference evidence="8 9" key="1">
    <citation type="submission" date="2020-04" db="EMBL/GenBank/DDBJ databases">
        <title>Metagenomic profiling of ammonia- and methane-oxidizing microorganisms in a Dutch drinking water treatment plant.</title>
        <authorList>
            <person name="Poghosyan L."/>
            <person name="Leucker S."/>
        </authorList>
    </citation>
    <scope>NUCLEOTIDE SEQUENCE [LARGE SCALE GENOMIC DNA]</scope>
    <source>
        <strain evidence="8">S-RSF-IL-03</strain>
    </source>
</reference>
<dbReference type="Pfam" id="PF00072">
    <property type="entry name" value="Response_reg"/>
    <property type="match status" value="1"/>
</dbReference>
<sequence>MKAPSETRLLVVEDDPFLSRILEKRFGAEGYQVFLAADGRAGMKAIVQHEPDVVISDWMMPEVDGLELCQSVKTGLREAAPYFILLTAKGDVSDKLVALDSGADDYVTKPCDPVELLARVRAGIRIVGLAQSLRRTVANLRAVNSELEMARQSGGDRAREDAAAGISRGSVHVCASCHRVRSEAGDWMPCEEFLRVRGESPISQDACADCRESGGKKFGSAAA</sequence>
<dbReference type="CDD" id="cd17574">
    <property type="entry name" value="REC_OmpR"/>
    <property type="match status" value="1"/>
</dbReference>
<gene>
    <name evidence="8" type="ORF">HOP12_12985</name>
</gene>
<evidence type="ECO:0000313" key="8">
    <source>
        <dbReference type="EMBL" id="NOT35059.1"/>
    </source>
</evidence>
<dbReference type="EMBL" id="JABFRW010000169">
    <property type="protein sequence ID" value="NOT35059.1"/>
    <property type="molecule type" value="Genomic_DNA"/>
</dbReference>
<feature type="modified residue" description="4-aspartylphosphate" evidence="6">
    <location>
        <position position="57"/>
    </location>
</feature>
<keyword evidence="2" id="KW-0902">Two-component regulatory system</keyword>
<keyword evidence="5" id="KW-0804">Transcription</keyword>
<dbReference type="GO" id="GO:0000156">
    <property type="term" value="F:phosphorelay response regulator activity"/>
    <property type="evidence" value="ECO:0007669"/>
    <property type="project" value="TreeGrafter"/>
</dbReference>
<evidence type="ECO:0000256" key="5">
    <source>
        <dbReference type="ARBA" id="ARBA00023163"/>
    </source>
</evidence>
<dbReference type="InterPro" id="IPR001789">
    <property type="entry name" value="Sig_transdc_resp-reg_receiver"/>
</dbReference>
<name>A0A849T175_UNCEI</name>
<dbReference type="GO" id="GO:0006355">
    <property type="term" value="P:regulation of DNA-templated transcription"/>
    <property type="evidence" value="ECO:0007669"/>
    <property type="project" value="TreeGrafter"/>
</dbReference>
<dbReference type="GO" id="GO:0005829">
    <property type="term" value="C:cytosol"/>
    <property type="evidence" value="ECO:0007669"/>
    <property type="project" value="TreeGrafter"/>
</dbReference>
<evidence type="ECO:0000256" key="2">
    <source>
        <dbReference type="ARBA" id="ARBA00023012"/>
    </source>
</evidence>
<evidence type="ECO:0000256" key="4">
    <source>
        <dbReference type="ARBA" id="ARBA00023125"/>
    </source>
</evidence>
<dbReference type="PANTHER" id="PTHR48111:SF65">
    <property type="entry name" value="OMPR SUBFAMILY"/>
    <property type="match status" value="1"/>
</dbReference>
<keyword evidence="3" id="KW-0805">Transcription regulation</keyword>
<accession>A0A849T175</accession>
<evidence type="ECO:0000256" key="1">
    <source>
        <dbReference type="ARBA" id="ARBA00022553"/>
    </source>
</evidence>
<dbReference type="PANTHER" id="PTHR48111">
    <property type="entry name" value="REGULATOR OF RPOS"/>
    <property type="match status" value="1"/>
</dbReference>
<feature type="domain" description="Response regulatory" evidence="7">
    <location>
        <begin position="8"/>
        <end position="124"/>
    </location>
</feature>
<dbReference type="GO" id="GO:0000976">
    <property type="term" value="F:transcription cis-regulatory region binding"/>
    <property type="evidence" value="ECO:0007669"/>
    <property type="project" value="TreeGrafter"/>
</dbReference>
<evidence type="ECO:0000313" key="9">
    <source>
        <dbReference type="Proteomes" id="UP000580839"/>
    </source>
</evidence>
<dbReference type="AlphaFoldDB" id="A0A849T175"/>
<dbReference type="GO" id="GO:0032993">
    <property type="term" value="C:protein-DNA complex"/>
    <property type="evidence" value="ECO:0007669"/>
    <property type="project" value="TreeGrafter"/>
</dbReference>
<evidence type="ECO:0000259" key="7">
    <source>
        <dbReference type="PROSITE" id="PS50110"/>
    </source>
</evidence>
<dbReference type="InterPro" id="IPR011006">
    <property type="entry name" value="CheY-like_superfamily"/>
</dbReference>
<dbReference type="PROSITE" id="PS50110">
    <property type="entry name" value="RESPONSE_REGULATORY"/>
    <property type="match status" value="1"/>
</dbReference>
<evidence type="ECO:0000256" key="3">
    <source>
        <dbReference type="ARBA" id="ARBA00023015"/>
    </source>
</evidence>
<organism evidence="8 9">
    <name type="scientific">Eiseniibacteriota bacterium</name>
    <dbReference type="NCBI Taxonomy" id="2212470"/>
    <lineage>
        <taxon>Bacteria</taxon>
        <taxon>Candidatus Eiseniibacteriota</taxon>
    </lineage>
</organism>
<dbReference type="InterPro" id="IPR039420">
    <property type="entry name" value="WalR-like"/>
</dbReference>
<comment type="caution">
    <text evidence="8">The sequence shown here is derived from an EMBL/GenBank/DDBJ whole genome shotgun (WGS) entry which is preliminary data.</text>
</comment>
<dbReference type="Proteomes" id="UP000580839">
    <property type="component" value="Unassembled WGS sequence"/>
</dbReference>
<keyword evidence="1 6" id="KW-0597">Phosphoprotein</keyword>